<evidence type="ECO:0008006" key="4">
    <source>
        <dbReference type="Google" id="ProtNLM"/>
    </source>
</evidence>
<protein>
    <recommendedName>
        <fullName evidence="4">Stress response protein</fullName>
    </recommendedName>
</protein>
<name>A0A1M7JVN0_9RHOB</name>
<dbReference type="RefSeq" id="WP_149780490.1">
    <property type="nucleotide sequence ID" value="NZ_FRCB01000009.1"/>
</dbReference>
<reference evidence="2 3" key="1">
    <citation type="submission" date="2016-11" db="EMBL/GenBank/DDBJ databases">
        <authorList>
            <person name="Varghese N."/>
            <person name="Submissions S."/>
        </authorList>
    </citation>
    <scope>NUCLEOTIDE SEQUENCE [LARGE SCALE GENOMIC DNA]</scope>
    <source>
        <strain evidence="2 3">DSM 28249</strain>
    </source>
</reference>
<dbReference type="EMBL" id="FRCB01000009">
    <property type="protein sequence ID" value="SHM57058.1"/>
    <property type="molecule type" value="Genomic_DNA"/>
</dbReference>
<feature type="region of interest" description="Disordered" evidence="1">
    <location>
        <begin position="418"/>
        <end position="445"/>
    </location>
</feature>
<sequence>MSILPAMIKQGEQARLFPVLADTSREGRIASIFLALLPTIPALAESVLGTTGLRIGKRTRIGTYTEIVLKDASEIGNRPDGLIVVETGKTTWTALVEAKIGKAELDADQVSRYLEAAKANGIDAVITISNQFVARADVSPLSLPKNTLKKAGLFHWSWTWIQTQCDLISYQKEVHDHEQAFLLREFHRLLKHPATGIERFTQMGPHWKEVVQAVATQEVLKRTSAEVEETVNSWFQELRDMSLLLSSHVGQPVTEKIDRNLLGESSARVKEGCRTLTEQSRLFGSFVVPGAASDIEVCADLMRRSIVFSMKLKAPQDRKSTKARVNWLLRMLKDDDPRLAIRAHWPGRKPPSQKDVSVLRADPEALEEERSDAAPHSFDVLLIEVDAKRFAGRRTFIETLEACSRDFYDLVGQNLRAWQTPPPKPIKTPEAEPDAADRHEAEDES</sequence>
<evidence type="ECO:0000313" key="3">
    <source>
        <dbReference type="Proteomes" id="UP000322545"/>
    </source>
</evidence>
<dbReference type="Proteomes" id="UP000322545">
    <property type="component" value="Unassembled WGS sequence"/>
</dbReference>
<evidence type="ECO:0000313" key="2">
    <source>
        <dbReference type="EMBL" id="SHM57058.1"/>
    </source>
</evidence>
<gene>
    <name evidence="2" type="ORF">SAMN05443432_10990</name>
</gene>
<proteinExistence type="predicted"/>
<accession>A0A1M7JVN0</accession>
<feature type="region of interest" description="Disordered" evidence="1">
    <location>
        <begin position="343"/>
        <end position="371"/>
    </location>
</feature>
<dbReference type="AlphaFoldDB" id="A0A1M7JVN0"/>
<keyword evidence="3" id="KW-1185">Reference proteome</keyword>
<evidence type="ECO:0000256" key="1">
    <source>
        <dbReference type="SAM" id="MobiDB-lite"/>
    </source>
</evidence>
<feature type="compositionally biased region" description="Basic and acidic residues" evidence="1">
    <location>
        <begin position="427"/>
        <end position="445"/>
    </location>
</feature>
<organism evidence="2 3">
    <name type="scientific">Roseovarius litoreus</name>
    <dbReference type="NCBI Taxonomy" id="1155722"/>
    <lineage>
        <taxon>Bacteria</taxon>
        <taxon>Pseudomonadati</taxon>
        <taxon>Pseudomonadota</taxon>
        <taxon>Alphaproteobacteria</taxon>
        <taxon>Rhodobacterales</taxon>
        <taxon>Roseobacteraceae</taxon>
        <taxon>Roseovarius</taxon>
    </lineage>
</organism>